<dbReference type="EMBL" id="PDCK01000043">
    <property type="protein sequence ID" value="PRQ34921.1"/>
    <property type="molecule type" value="Genomic_DNA"/>
</dbReference>
<dbReference type="Pfam" id="PF22486">
    <property type="entry name" value="MATH_2"/>
    <property type="match status" value="2"/>
</dbReference>
<dbReference type="Proteomes" id="UP000238479">
    <property type="component" value="Chromosome 5"/>
</dbReference>
<reference evidence="2 3" key="1">
    <citation type="journal article" date="2018" name="Nat. Genet.">
        <title>The Rosa genome provides new insights in the design of modern roses.</title>
        <authorList>
            <person name="Bendahmane M."/>
        </authorList>
    </citation>
    <scope>NUCLEOTIDE SEQUENCE [LARGE SCALE GENOMIC DNA]</scope>
    <source>
        <strain evidence="3">cv. Old Blush</strain>
    </source>
</reference>
<dbReference type="STRING" id="74649.A0A2P6QL64"/>
<dbReference type="PANTHER" id="PTHR46162">
    <property type="entry name" value="TRAF-LIKE FAMILY PROTEIN"/>
    <property type="match status" value="1"/>
</dbReference>
<accession>A0A2P6QL64</accession>
<dbReference type="OMA" id="NFEITRI"/>
<dbReference type="SUPFAM" id="SSF49599">
    <property type="entry name" value="TRAF domain-like"/>
    <property type="match status" value="2"/>
</dbReference>
<dbReference type="Gene3D" id="2.60.210.10">
    <property type="entry name" value="Apoptosis, Tumor Necrosis Factor Receptor Associated Protein 2, Chain A"/>
    <property type="match status" value="2"/>
</dbReference>
<dbReference type="SMART" id="SM00061">
    <property type="entry name" value="MATH"/>
    <property type="match status" value="2"/>
</dbReference>
<dbReference type="PROSITE" id="PS50144">
    <property type="entry name" value="MATH"/>
    <property type="match status" value="2"/>
</dbReference>
<keyword evidence="2" id="KW-0378">Hydrolase</keyword>
<dbReference type="InterPro" id="IPR002083">
    <property type="entry name" value="MATH/TRAF_dom"/>
</dbReference>
<dbReference type="InterPro" id="IPR008974">
    <property type="entry name" value="TRAF-like"/>
</dbReference>
<evidence type="ECO:0000313" key="2">
    <source>
        <dbReference type="EMBL" id="PRQ34921.1"/>
    </source>
</evidence>
<keyword evidence="3" id="KW-1185">Reference proteome</keyword>
<dbReference type="GO" id="GO:0004843">
    <property type="term" value="F:cysteine-type deubiquitinase activity"/>
    <property type="evidence" value="ECO:0007669"/>
    <property type="project" value="UniProtKB-EC"/>
</dbReference>
<name>A0A2P6QL64_ROSCH</name>
<dbReference type="Gramene" id="PRQ34921">
    <property type="protein sequence ID" value="PRQ34921"/>
    <property type="gene ID" value="RchiOBHm_Chr5g0074421"/>
</dbReference>
<dbReference type="EC" id="3.4.19.12" evidence="2"/>
<protein>
    <submittedName>
        <fullName evidence="2">Putative ubiquitinyl hydrolase 1</fullName>
        <ecNumber evidence="2">3.4.19.12</ecNumber>
    </submittedName>
</protein>
<organism evidence="2 3">
    <name type="scientific">Rosa chinensis</name>
    <name type="common">China rose</name>
    <dbReference type="NCBI Taxonomy" id="74649"/>
    <lineage>
        <taxon>Eukaryota</taxon>
        <taxon>Viridiplantae</taxon>
        <taxon>Streptophyta</taxon>
        <taxon>Embryophyta</taxon>
        <taxon>Tracheophyta</taxon>
        <taxon>Spermatophyta</taxon>
        <taxon>Magnoliopsida</taxon>
        <taxon>eudicotyledons</taxon>
        <taxon>Gunneridae</taxon>
        <taxon>Pentapetalae</taxon>
        <taxon>rosids</taxon>
        <taxon>fabids</taxon>
        <taxon>Rosales</taxon>
        <taxon>Rosaceae</taxon>
        <taxon>Rosoideae</taxon>
        <taxon>Rosoideae incertae sedis</taxon>
        <taxon>Rosa</taxon>
    </lineage>
</organism>
<comment type="caution">
    <text evidence="2">The sequence shown here is derived from an EMBL/GenBank/DDBJ whole genome shotgun (WGS) entry which is preliminary data.</text>
</comment>
<dbReference type="AlphaFoldDB" id="A0A2P6QL64"/>
<proteinExistence type="predicted"/>
<feature type="domain" description="MATH" evidence="1">
    <location>
        <begin position="21"/>
        <end position="160"/>
    </location>
</feature>
<feature type="domain" description="MATH" evidence="1">
    <location>
        <begin position="182"/>
        <end position="311"/>
    </location>
</feature>
<dbReference type="OrthoDB" id="192247at2759"/>
<gene>
    <name evidence="2" type="ORF">RchiOBHm_Chr5g0074421</name>
</gene>
<evidence type="ECO:0000313" key="3">
    <source>
        <dbReference type="Proteomes" id="UP000238479"/>
    </source>
</evidence>
<dbReference type="CDD" id="cd00121">
    <property type="entry name" value="MATH"/>
    <property type="match status" value="2"/>
</dbReference>
<evidence type="ECO:0000259" key="1">
    <source>
        <dbReference type="PROSITE" id="PS50144"/>
    </source>
</evidence>
<sequence>MAGLDINHNGLVWRSVTRKPPKHYKMSIKSFSRLQSEEKYESGEFEVGGYKWKLVLFPNGNKNRDVKDHISLYLEMGGDKAIEPGKIVTVDYKLFLLNRHKGKESYLVLEDYNKREKKYCIYRTIVGGLGGLDRFIPLQDFSDASNGYLIDDRCEFGVEVFVSETTRKGKGECVFMSLNTAIYKHVWKVTNFSKLGAQPYYSLPFTANDQKYCSWRLVLYPKGLITGKDSHLSLLLYLDEPHKLPPGSKILAEFTLRILDQIHGNHRSGKVNACWFIAQPTIRACGFDQLITQEKNARFSMDDTCIIEVEITIQGLSMPRISTRPWPWNF</sequence>
<dbReference type="PANTHER" id="PTHR46162:SF2">
    <property type="entry name" value="ANKYRIN REPEAT-CONTAINING PROTEIN-RELATED"/>
    <property type="match status" value="1"/>
</dbReference>